<keyword evidence="3 6" id="KW-0560">Oxidoreductase</keyword>
<evidence type="ECO:0000256" key="4">
    <source>
        <dbReference type="ARBA" id="ARBA00023004"/>
    </source>
</evidence>
<dbReference type="Gene3D" id="1.10.630.10">
    <property type="entry name" value="Cytochrome P450"/>
    <property type="match status" value="1"/>
</dbReference>
<dbReference type="InterPro" id="IPR050121">
    <property type="entry name" value="Cytochrome_P450_monoxygenase"/>
</dbReference>
<dbReference type="CDD" id="cd11060">
    <property type="entry name" value="CYP57A1-like"/>
    <property type="match status" value="1"/>
</dbReference>
<comment type="caution">
    <text evidence="8">The sequence shown here is derived from an EMBL/GenBank/DDBJ whole genome shotgun (WGS) entry which is preliminary data.</text>
</comment>
<keyword evidence="7" id="KW-1133">Transmembrane helix</keyword>
<keyword evidence="2 5" id="KW-0479">Metal-binding</keyword>
<dbReference type="GO" id="GO:0016705">
    <property type="term" value="F:oxidoreductase activity, acting on paired donors, with incorporation or reduction of molecular oxygen"/>
    <property type="evidence" value="ECO:0007669"/>
    <property type="project" value="InterPro"/>
</dbReference>
<gene>
    <name evidence="8" type="ORF">NUU61_001755</name>
</gene>
<dbReference type="Pfam" id="PF00067">
    <property type="entry name" value="p450"/>
    <property type="match status" value="1"/>
</dbReference>
<dbReference type="PANTHER" id="PTHR24305">
    <property type="entry name" value="CYTOCHROME P450"/>
    <property type="match status" value="1"/>
</dbReference>
<protein>
    <submittedName>
        <fullName evidence="8">Benzoate 4-monooxygenase cytochrome P450</fullName>
    </submittedName>
</protein>
<keyword evidence="9" id="KW-1185">Reference proteome</keyword>
<dbReference type="GO" id="GO:0005506">
    <property type="term" value="F:iron ion binding"/>
    <property type="evidence" value="ECO:0007669"/>
    <property type="project" value="InterPro"/>
</dbReference>
<accession>A0A9W9FQ96</accession>
<reference evidence="8" key="1">
    <citation type="submission" date="2022-11" db="EMBL/GenBank/DDBJ databases">
        <authorList>
            <person name="Petersen C."/>
        </authorList>
    </citation>
    <scope>NUCLEOTIDE SEQUENCE</scope>
    <source>
        <strain evidence="8">IBT 34128</strain>
    </source>
</reference>
<dbReference type="GO" id="GO:0020037">
    <property type="term" value="F:heme binding"/>
    <property type="evidence" value="ECO:0007669"/>
    <property type="project" value="InterPro"/>
</dbReference>
<dbReference type="PRINTS" id="PR00385">
    <property type="entry name" value="P450"/>
</dbReference>
<evidence type="ECO:0000256" key="6">
    <source>
        <dbReference type="RuleBase" id="RU000461"/>
    </source>
</evidence>
<dbReference type="InterPro" id="IPR002401">
    <property type="entry name" value="Cyt_P450_E_grp-I"/>
</dbReference>
<dbReference type="InterPro" id="IPR001128">
    <property type="entry name" value="Cyt_P450"/>
</dbReference>
<evidence type="ECO:0000256" key="7">
    <source>
        <dbReference type="SAM" id="Phobius"/>
    </source>
</evidence>
<proteinExistence type="inferred from homology"/>
<evidence type="ECO:0000313" key="9">
    <source>
        <dbReference type="Proteomes" id="UP001141434"/>
    </source>
</evidence>
<organism evidence="8 9">
    <name type="scientific">Penicillium alfredii</name>
    <dbReference type="NCBI Taxonomy" id="1506179"/>
    <lineage>
        <taxon>Eukaryota</taxon>
        <taxon>Fungi</taxon>
        <taxon>Dikarya</taxon>
        <taxon>Ascomycota</taxon>
        <taxon>Pezizomycotina</taxon>
        <taxon>Eurotiomycetes</taxon>
        <taxon>Eurotiomycetidae</taxon>
        <taxon>Eurotiales</taxon>
        <taxon>Aspergillaceae</taxon>
        <taxon>Penicillium</taxon>
    </lineage>
</organism>
<comment type="similarity">
    <text evidence="6">Belongs to the cytochrome P450 family.</text>
</comment>
<dbReference type="AlphaFoldDB" id="A0A9W9FQ96"/>
<evidence type="ECO:0000313" key="8">
    <source>
        <dbReference type="EMBL" id="KAJ5104408.1"/>
    </source>
</evidence>
<feature type="transmembrane region" description="Helical" evidence="7">
    <location>
        <begin position="7"/>
        <end position="25"/>
    </location>
</feature>
<keyword evidence="4 5" id="KW-0408">Iron</keyword>
<keyword evidence="5 6" id="KW-0349">Heme</keyword>
<evidence type="ECO:0000256" key="2">
    <source>
        <dbReference type="ARBA" id="ARBA00022723"/>
    </source>
</evidence>
<dbReference type="GO" id="GO:0004497">
    <property type="term" value="F:monooxygenase activity"/>
    <property type="evidence" value="ECO:0007669"/>
    <property type="project" value="UniProtKB-KW"/>
</dbReference>
<dbReference type="PRINTS" id="PR00463">
    <property type="entry name" value="EP450I"/>
</dbReference>
<evidence type="ECO:0000256" key="1">
    <source>
        <dbReference type="ARBA" id="ARBA00001971"/>
    </source>
</evidence>
<dbReference type="PANTHER" id="PTHR24305:SF180">
    <property type="entry name" value="P450, PUTATIVE (EUROFUNG)-RELATED"/>
    <property type="match status" value="1"/>
</dbReference>
<sequence>MFAVKDLLLNLVLSGVILVFSRFIWNYLRSPLKSFPGPSVAAFTNIWRFQDVFKGRCDLTHLKLHRKLGPAVRMGPNVLSLSDPKLISQVYATKNPWVKSDMYHVNDSVVDGVRLKNLFSHQDEKWHTTYIRPVKGLYSMTKVQDMEPGVDVTINLFMETIKERFISTGKPCDLSEYINFFAWDVMSQVTFSEDLGVLKAGSDHQGLLETSSKVLDYFASVCQIPKLDMLLDKNPICRVGPPSFGWGIGFTLQQYQKRLAQGRPSPNPDFMDKFLEAKDKNPDVVNDNVVIMYLLSNVIAGSDTTASTMCSAAYHVLKNPRVHQKLCHELRSANLSVPAKWKEIQGISYLDAVMREAMRINPGVGLLVERLVPKGGFNLPDGRFVAEGTIVGMNPWVVNRDSAVFGADPDSFIPERWLQAEGEADEEYKVRLSKMKGSDLTFGAGSRACLGRYLSELEAYKFIATIFANFDMELPSADHEWKIINSWFVRQENIPATIKARA</sequence>
<dbReference type="GeneID" id="81391505"/>
<keyword evidence="7" id="KW-0812">Transmembrane</keyword>
<dbReference type="Proteomes" id="UP001141434">
    <property type="component" value="Unassembled WGS sequence"/>
</dbReference>
<comment type="cofactor">
    <cofactor evidence="1 5">
        <name>heme</name>
        <dbReference type="ChEBI" id="CHEBI:30413"/>
    </cofactor>
</comment>
<dbReference type="OrthoDB" id="3934656at2759"/>
<keyword evidence="7" id="KW-0472">Membrane</keyword>
<evidence type="ECO:0000256" key="5">
    <source>
        <dbReference type="PIRSR" id="PIRSR602401-1"/>
    </source>
</evidence>
<reference evidence="8" key="2">
    <citation type="journal article" date="2023" name="IMA Fungus">
        <title>Comparative genomic study of the Penicillium genus elucidates a diverse pangenome and 15 lateral gene transfer events.</title>
        <authorList>
            <person name="Petersen C."/>
            <person name="Sorensen T."/>
            <person name="Nielsen M.R."/>
            <person name="Sondergaard T.E."/>
            <person name="Sorensen J.L."/>
            <person name="Fitzpatrick D.A."/>
            <person name="Frisvad J.C."/>
            <person name="Nielsen K.L."/>
        </authorList>
    </citation>
    <scope>NUCLEOTIDE SEQUENCE</scope>
    <source>
        <strain evidence="8">IBT 34128</strain>
    </source>
</reference>
<dbReference type="SUPFAM" id="SSF48264">
    <property type="entry name" value="Cytochrome P450"/>
    <property type="match status" value="1"/>
</dbReference>
<evidence type="ECO:0000256" key="3">
    <source>
        <dbReference type="ARBA" id="ARBA00023002"/>
    </source>
</evidence>
<name>A0A9W9FQ96_9EURO</name>
<dbReference type="RefSeq" id="XP_056513404.1">
    <property type="nucleotide sequence ID" value="XM_056652337.1"/>
</dbReference>
<dbReference type="PROSITE" id="PS00086">
    <property type="entry name" value="CYTOCHROME_P450"/>
    <property type="match status" value="1"/>
</dbReference>
<keyword evidence="6" id="KW-0503">Monooxygenase</keyword>
<feature type="binding site" description="axial binding residue" evidence="5">
    <location>
        <position position="449"/>
    </location>
    <ligand>
        <name>heme</name>
        <dbReference type="ChEBI" id="CHEBI:30413"/>
    </ligand>
    <ligandPart>
        <name>Fe</name>
        <dbReference type="ChEBI" id="CHEBI:18248"/>
    </ligandPart>
</feature>
<dbReference type="EMBL" id="JAPMSZ010000004">
    <property type="protein sequence ID" value="KAJ5104408.1"/>
    <property type="molecule type" value="Genomic_DNA"/>
</dbReference>
<dbReference type="InterPro" id="IPR017972">
    <property type="entry name" value="Cyt_P450_CS"/>
</dbReference>
<dbReference type="InterPro" id="IPR036396">
    <property type="entry name" value="Cyt_P450_sf"/>
</dbReference>
<dbReference type="GO" id="GO:0043386">
    <property type="term" value="P:mycotoxin biosynthetic process"/>
    <property type="evidence" value="ECO:0007669"/>
    <property type="project" value="UniProtKB-ARBA"/>
</dbReference>